<proteinExistence type="predicted"/>
<dbReference type="EMBL" id="JAGGMR010000001">
    <property type="protein sequence ID" value="MBP2193316.1"/>
    <property type="molecule type" value="Genomic_DNA"/>
</dbReference>
<evidence type="ECO:0000313" key="2">
    <source>
        <dbReference type="EMBL" id="MBP2193316.1"/>
    </source>
</evidence>
<protein>
    <submittedName>
        <fullName evidence="2">S-formylglutathione hydrolase FrmB</fullName>
    </submittedName>
</protein>
<feature type="signal peptide" evidence="1">
    <location>
        <begin position="1"/>
        <end position="28"/>
    </location>
</feature>
<dbReference type="PROSITE" id="PS51257">
    <property type="entry name" value="PROKAR_LIPOPROTEIN"/>
    <property type="match status" value="1"/>
</dbReference>
<dbReference type="InterPro" id="IPR000801">
    <property type="entry name" value="Esterase-like"/>
</dbReference>
<accession>A0ABS4QRR3</accession>
<dbReference type="InterPro" id="IPR029058">
    <property type="entry name" value="AB_hydrolase_fold"/>
</dbReference>
<reference evidence="2 3" key="1">
    <citation type="submission" date="2021-03" db="EMBL/GenBank/DDBJ databases">
        <title>Sequencing the genomes of 1000 actinobacteria strains.</title>
        <authorList>
            <person name="Klenk H.-P."/>
        </authorList>
    </citation>
    <scope>NUCLEOTIDE SEQUENCE [LARGE SCALE GENOMIC DNA]</scope>
    <source>
        <strain evidence="2 3">DSM 45516</strain>
    </source>
</reference>
<dbReference type="RefSeq" id="WP_209896594.1">
    <property type="nucleotide sequence ID" value="NZ_JAGGMR010000001.1"/>
</dbReference>
<dbReference type="Gene3D" id="3.40.50.1820">
    <property type="entry name" value="alpha/beta hydrolase"/>
    <property type="match status" value="1"/>
</dbReference>
<feature type="chain" id="PRO_5046191942" evidence="1">
    <location>
        <begin position="29"/>
        <end position="330"/>
    </location>
</feature>
<dbReference type="Proteomes" id="UP001519325">
    <property type="component" value="Unassembled WGS sequence"/>
</dbReference>
<keyword evidence="1" id="KW-0732">Signal</keyword>
<evidence type="ECO:0000313" key="3">
    <source>
        <dbReference type="Proteomes" id="UP001519325"/>
    </source>
</evidence>
<dbReference type="Pfam" id="PF00756">
    <property type="entry name" value="Esterase"/>
    <property type="match status" value="1"/>
</dbReference>
<sequence>MPNRSRRTGTVLLAASLFLACVGATAHADPVPADTSRIVEQRPGPGRQTQLEVYSAAMDRAVRMTLLRAADPETPAPTLYLLNGSSGGSDGNWIDRTDIADFFADKQVNVMVLLDGAGSYFTDWRADDPVLGKQRWATFLTEELPPIVDGEFHGTGANAIAGVSMAGTSVFQLALAAPGFYRAIGSYSGCVRTSDPAGQAIVQAVVTTQRGTAANMWGPPGDPAWRANDPYLQADKLRGTAVYVATGTGLPGPRESLEGAGGDITQLLYQLMFGAPMEVIANMCTRQLQERLRSAGVPAIFDLRPNGTHAWGYWQDDLHKSWPMFEQALR</sequence>
<keyword evidence="3" id="KW-1185">Reference proteome</keyword>
<keyword evidence="2" id="KW-0378">Hydrolase</keyword>
<dbReference type="GO" id="GO:0016787">
    <property type="term" value="F:hydrolase activity"/>
    <property type="evidence" value="ECO:0007669"/>
    <property type="project" value="UniProtKB-KW"/>
</dbReference>
<name>A0ABS4QRR3_9NOCA</name>
<dbReference type="PANTHER" id="PTHR48098:SF1">
    <property type="entry name" value="DIACYLGLYCEROL ACYLTRANSFERASE_MYCOLYLTRANSFERASE AG85A"/>
    <property type="match status" value="1"/>
</dbReference>
<gene>
    <name evidence="2" type="ORF">BJ987_006217</name>
</gene>
<comment type="caution">
    <text evidence="2">The sequence shown here is derived from an EMBL/GenBank/DDBJ whole genome shotgun (WGS) entry which is preliminary data.</text>
</comment>
<evidence type="ECO:0000256" key="1">
    <source>
        <dbReference type="SAM" id="SignalP"/>
    </source>
</evidence>
<dbReference type="SUPFAM" id="SSF53474">
    <property type="entry name" value="alpha/beta-Hydrolases"/>
    <property type="match status" value="1"/>
</dbReference>
<dbReference type="InterPro" id="IPR050583">
    <property type="entry name" value="Mycobacterial_A85_antigen"/>
</dbReference>
<dbReference type="PANTHER" id="PTHR48098">
    <property type="entry name" value="ENTEROCHELIN ESTERASE-RELATED"/>
    <property type="match status" value="1"/>
</dbReference>
<organism evidence="2 3">
    <name type="scientific">Nocardia goodfellowii</name>
    <dbReference type="NCBI Taxonomy" id="882446"/>
    <lineage>
        <taxon>Bacteria</taxon>
        <taxon>Bacillati</taxon>
        <taxon>Actinomycetota</taxon>
        <taxon>Actinomycetes</taxon>
        <taxon>Mycobacteriales</taxon>
        <taxon>Nocardiaceae</taxon>
        <taxon>Nocardia</taxon>
    </lineage>
</organism>